<evidence type="ECO:0000256" key="1">
    <source>
        <dbReference type="SAM" id="MobiDB-lite"/>
    </source>
</evidence>
<dbReference type="PANTHER" id="PTHR21590:SF6">
    <property type="entry name" value="SEA DOMAIN-CONTAINING PROTEIN"/>
    <property type="match status" value="1"/>
</dbReference>
<dbReference type="PANTHER" id="PTHR21590">
    <property type="entry name" value="SEA DOMAIN-CONTAINING PROTEIN"/>
    <property type="match status" value="1"/>
</dbReference>
<reference evidence="4" key="1">
    <citation type="journal article" date="2021" name="Genome Biol. Evol.">
        <title>A High-Quality Reference Genome for a Parasitic Bivalve with Doubly Uniparental Inheritance (Bivalvia: Unionida).</title>
        <authorList>
            <person name="Smith C.H."/>
        </authorList>
    </citation>
    <scope>NUCLEOTIDE SEQUENCE</scope>
    <source>
        <strain evidence="4">CHS0354</strain>
    </source>
</reference>
<feature type="region of interest" description="Disordered" evidence="1">
    <location>
        <begin position="806"/>
        <end position="827"/>
    </location>
</feature>
<reference evidence="4" key="3">
    <citation type="submission" date="2023-05" db="EMBL/GenBank/DDBJ databases">
        <authorList>
            <person name="Smith C.H."/>
        </authorList>
    </citation>
    <scope>NUCLEOTIDE SEQUENCE</scope>
    <source>
        <strain evidence="4">CHS0354</strain>
        <tissue evidence="4">Mantle</tissue>
    </source>
</reference>
<evidence type="ECO:0000313" key="5">
    <source>
        <dbReference type="Proteomes" id="UP001195483"/>
    </source>
</evidence>
<organism evidence="4 5">
    <name type="scientific">Potamilus streckersoni</name>
    <dbReference type="NCBI Taxonomy" id="2493646"/>
    <lineage>
        <taxon>Eukaryota</taxon>
        <taxon>Metazoa</taxon>
        <taxon>Spiralia</taxon>
        <taxon>Lophotrochozoa</taxon>
        <taxon>Mollusca</taxon>
        <taxon>Bivalvia</taxon>
        <taxon>Autobranchia</taxon>
        <taxon>Heteroconchia</taxon>
        <taxon>Palaeoheterodonta</taxon>
        <taxon>Unionida</taxon>
        <taxon>Unionoidea</taxon>
        <taxon>Unionidae</taxon>
        <taxon>Ambleminae</taxon>
        <taxon>Lampsilini</taxon>
        <taxon>Potamilus</taxon>
    </lineage>
</organism>
<evidence type="ECO:0000313" key="4">
    <source>
        <dbReference type="EMBL" id="KAK3596813.1"/>
    </source>
</evidence>
<keyword evidence="2" id="KW-0472">Membrane</keyword>
<feature type="compositionally biased region" description="Basic and acidic residues" evidence="1">
    <location>
        <begin position="527"/>
        <end position="546"/>
    </location>
</feature>
<feature type="region of interest" description="Disordered" evidence="1">
    <location>
        <begin position="520"/>
        <end position="546"/>
    </location>
</feature>
<dbReference type="Proteomes" id="UP001195483">
    <property type="component" value="Unassembled WGS sequence"/>
</dbReference>
<feature type="compositionally biased region" description="Basic residues" evidence="1">
    <location>
        <begin position="810"/>
        <end position="821"/>
    </location>
</feature>
<keyword evidence="3" id="KW-0732">Signal</keyword>
<accession>A0AAE0SSI6</accession>
<reference evidence="4" key="2">
    <citation type="journal article" date="2021" name="Genome Biol. Evol.">
        <title>Developing a high-quality reference genome for a parasitic bivalve with doubly uniparental inheritance (Bivalvia: Unionida).</title>
        <authorList>
            <person name="Smith C.H."/>
        </authorList>
    </citation>
    <scope>NUCLEOTIDE SEQUENCE</scope>
    <source>
        <strain evidence="4">CHS0354</strain>
        <tissue evidence="4">Mantle</tissue>
    </source>
</reference>
<protein>
    <submittedName>
        <fullName evidence="4">Uncharacterized protein</fullName>
    </submittedName>
</protein>
<feature type="compositionally biased region" description="Basic and acidic residues" evidence="1">
    <location>
        <begin position="641"/>
        <end position="653"/>
    </location>
</feature>
<proteinExistence type="predicted"/>
<feature type="transmembrane region" description="Helical" evidence="2">
    <location>
        <begin position="325"/>
        <end position="352"/>
    </location>
</feature>
<dbReference type="AlphaFoldDB" id="A0AAE0SSI6"/>
<dbReference type="Pfam" id="PF12877">
    <property type="entry name" value="KIAA1549"/>
    <property type="match status" value="1"/>
</dbReference>
<sequence length="874" mass="97313">MHSLWSVIVQLQLYWSLATSQVSPSIIGNGLSTAFNNITVNLTHETTTLTTAVVFSNVTEAVFSNATEVVFSSVTEAVFSNATEVVFSNVTEFVFSNVTEIVSTNFSVHATLAVSTLTMSVYNVSATKLTTLSPSTTAATTILTSLASSSAVMTTTVEPSTSTATIQPSKAPWNITEAGENYWVVTVLKVPKTRNISSPTFRSSIEAGLAEAFMQAYTRKEYMRLRVFDPLKKRRRRRKKRYTKTEDTAVHVQRISQDAGTSAVSVAYSVENNGSVVPAVDAVNTLALMDIQELAIILKEVISTKAETYIKFLPLGGDTAETGGLAVWMIAAIAGGVAALIVLIFVVACCYFKCCFKQQKTDIEGQPQLVGLKTSLEEEEETEFVVTSANPEYLKEQGKQGNKEQGKQGSKASLLSQKSRKSHRYEVTQPRVEEKTPVKKHNLSRSKTSNIIEAHSEDSMNQKAVEGVISPYRHRNDRLKESNLLNDQTLGSEDSPILFRSMVDEDEELKKKAEMERKLNKKRIKERIRDRRSKEKDQGPTKDTSRDYFQTWEEVDRVLEAPAENGLPHVFVDSSRGKKKKDKEFGQSNEGFAMEEETLEEARKRMHKLLDETFSLVSPEASSSNLRQAVGSLSPGSAGHEPVKKELSDDDTAHTPMYVTPAIYSKPILDTWSPYRASDQVALISMPKSQQTTIKSAATQPQIKPLRRPIASFPEPSTIASQERKYTNSPPKPIVITSRELLKPSTLDEQRPVSALTLISDVSKGLKNPSFGKLSYTQINRDDTILPQSDHLITNGNAESFEMKTLRNSQSKRRKHKRHGHEPKNSDEIDIITNNLKTGESTADYIRSIRNEIQHKPDRMDPQRKLRTSMTDIV</sequence>
<evidence type="ECO:0000256" key="2">
    <source>
        <dbReference type="SAM" id="Phobius"/>
    </source>
</evidence>
<comment type="caution">
    <text evidence="4">The sequence shown here is derived from an EMBL/GenBank/DDBJ whole genome shotgun (WGS) entry which is preliminary data.</text>
</comment>
<keyword evidence="5" id="KW-1185">Reference proteome</keyword>
<keyword evidence="2" id="KW-1133">Transmembrane helix</keyword>
<dbReference type="InterPro" id="IPR024606">
    <property type="entry name" value="KIAA1549"/>
</dbReference>
<feature type="chain" id="PRO_5042013460" evidence="3">
    <location>
        <begin position="21"/>
        <end position="874"/>
    </location>
</feature>
<dbReference type="EMBL" id="JAEAOA010002144">
    <property type="protein sequence ID" value="KAK3596813.1"/>
    <property type="molecule type" value="Genomic_DNA"/>
</dbReference>
<feature type="region of interest" description="Disordered" evidence="1">
    <location>
        <begin position="395"/>
        <end position="444"/>
    </location>
</feature>
<feature type="compositionally biased region" description="Basic and acidic residues" evidence="1">
    <location>
        <begin position="395"/>
        <end position="406"/>
    </location>
</feature>
<feature type="signal peptide" evidence="3">
    <location>
        <begin position="1"/>
        <end position="20"/>
    </location>
</feature>
<gene>
    <name evidence="4" type="ORF">CHS0354_036653</name>
</gene>
<feature type="region of interest" description="Disordered" evidence="1">
    <location>
        <begin position="628"/>
        <end position="653"/>
    </location>
</feature>
<keyword evidence="2" id="KW-0812">Transmembrane</keyword>
<name>A0AAE0SSI6_9BIVA</name>
<evidence type="ECO:0000256" key="3">
    <source>
        <dbReference type="SAM" id="SignalP"/>
    </source>
</evidence>
<feature type="region of interest" description="Disordered" evidence="1">
    <location>
        <begin position="570"/>
        <end position="592"/>
    </location>
</feature>